<evidence type="ECO:0000313" key="2">
    <source>
        <dbReference type="Proteomes" id="UP000199601"/>
    </source>
</evidence>
<gene>
    <name evidence="1" type="ORF">BN000_05409</name>
</gene>
<reference evidence="2" key="1">
    <citation type="submission" date="2015-03" db="EMBL/GenBank/DDBJ databases">
        <authorList>
            <person name="Urmite Genomes"/>
        </authorList>
    </citation>
    <scope>NUCLEOTIDE SEQUENCE [LARGE SCALE GENOMIC DNA]</scope>
    <source>
        <strain evidence="2">CSUR P1344</strain>
    </source>
</reference>
<dbReference type="AlphaFoldDB" id="A0A0U1DTZ5"/>
<evidence type="ECO:0000313" key="1">
    <source>
        <dbReference type="EMBL" id="CQD21932.1"/>
    </source>
</evidence>
<keyword evidence="2" id="KW-1185">Reference proteome</keyword>
<name>A0A0U1DTZ5_9MYCO</name>
<sequence>MFAARNFLFAHQAPAVAPIFDAIGGSRADAWAQGCGGGAGGLSQLPGVPAGTCIPSQLHGIIDRHAMNAHCCSGVNGPGPAHGGVPGVPQIGSADAVGGPAKLPVAISKAKAATNPMTKR</sequence>
<proteinExistence type="predicted"/>
<accession>A0A0U1DTZ5</accession>
<dbReference type="EMBL" id="CTEC01000002">
    <property type="protein sequence ID" value="CQD21932.1"/>
    <property type="molecule type" value="Genomic_DNA"/>
</dbReference>
<organism evidence="1 2">
    <name type="scientific">Mycobacterium europaeum</name>
    <dbReference type="NCBI Taxonomy" id="761804"/>
    <lineage>
        <taxon>Bacteria</taxon>
        <taxon>Bacillati</taxon>
        <taxon>Actinomycetota</taxon>
        <taxon>Actinomycetes</taxon>
        <taxon>Mycobacteriales</taxon>
        <taxon>Mycobacteriaceae</taxon>
        <taxon>Mycobacterium</taxon>
        <taxon>Mycobacterium simiae complex</taxon>
    </lineage>
</organism>
<dbReference type="Proteomes" id="UP000199601">
    <property type="component" value="Unassembled WGS sequence"/>
</dbReference>
<protein>
    <submittedName>
        <fullName evidence="1">Uncharacterized protein</fullName>
    </submittedName>
</protein>